<keyword evidence="1" id="KW-0433">Leucine-rich repeat</keyword>
<dbReference type="SMART" id="SM00364">
    <property type="entry name" value="LRR_BAC"/>
    <property type="match status" value="3"/>
</dbReference>
<evidence type="ECO:0008006" key="6">
    <source>
        <dbReference type="Google" id="ProtNLM"/>
    </source>
</evidence>
<evidence type="ECO:0000256" key="3">
    <source>
        <dbReference type="SAM" id="MobiDB-lite"/>
    </source>
</evidence>
<accession>A0A0N0P4E0</accession>
<dbReference type="PANTHER" id="PTHR15454">
    <property type="entry name" value="NISCHARIN RELATED"/>
    <property type="match status" value="1"/>
</dbReference>
<dbReference type="PANTHER" id="PTHR15454:SF56">
    <property type="entry name" value="PROTEIN PHOSPHATASE 1 REGULATORY SUBUNIT 7-RELATED"/>
    <property type="match status" value="1"/>
</dbReference>
<dbReference type="InterPro" id="IPR001611">
    <property type="entry name" value="Leu-rich_rpt"/>
</dbReference>
<evidence type="ECO:0000313" key="5">
    <source>
        <dbReference type="Proteomes" id="UP000038009"/>
    </source>
</evidence>
<dbReference type="AlphaFoldDB" id="A0A0N0P4E0"/>
<dbReference type="GO" id="GO:0005737">
    <property type="term" value="C:cytoplasm"/>
    <property type="evidence" value="ECO:0007669"/>
    <property type="project" value="TreeGrafter"/>
</dbReference>
<dbReference type="EMBL" id="LJSK01000204">
    <property type="protein sequence ID" value="KPI85186.1"/>
    <property type="molecule type" value="Genomic_DNA"/>
</dbReference>
<dbReference type="Pfam" id="PF13516">
    <property type="entry name" value="LRR_6"/>
    <property type="match status" value="1"/>
</dbReference>
<keyword evidence="2" id="KW-0677">Repeat</keyword>
<dbReference type="Proteomes" id="UP000038009">
    <property type="component" value="Unassembled WGS sequence"/>
</dbReference>
<feature type="region of interest" description="Disordered" evidence="3">
    <location>
        <begin position="260"/>
        <end position="325"/>
    </location>
</feature>
<dbReference type="VEuPathDB" id="TriTrypDB:Lsey_0204_0190"/>
<sequence length="432" mass="47292">MDLILSNRGLFSFDAAQAKESLVQAAQPTKHSFGATSAFMENPVPVIRRLNLSFNSLHIFTGGETLRGLAVLDLSHNELAQLQGYSLPSTLVKLNLSYNRLAQLVQLADSTPRLQELDVSHNQLSASALRGLPASLIQLNVESNSIESLAPFSSLIHLVNLNVAHNQLESRDTLQSLLPLLSLRFLDLRGNPICECTGGTSLMHTNYGLDNCNITGSSSSSSIDAKKRKGTQQGLMNILGSVVPRLSHFNGVALSQAPENRLLKSRHREQKEQRWGPSLSRRDASRKATDEFHRSGSAQRRSVTEVERSGGGGVSDKSYLSSNRDASVTRPALEVRLMQTKVSELRRLLLAAQDAESKARQERSLLTENVKSTALVIDQQGSELEKLQADIARLREEERHLRLPIAAAEQSFEQVHASLLATKAKTGAASLK</sequence>
<evidence type="ECO:0000256" key="1">
    <source>
        <dbReference type="ARBA" id="ARBA00022614"/>
    </source>
</evidence>
<dbReference type="Gene3D" id="3.80.10.10">
    <property type="entry name" value="Ribonuclease Inhibitor"/>
    <property type="match status" value="2"/>
</dbReference>
<name>A0A0N0P4E0_LEPSE</name>
<comment type="caution">
    <text evidence="4">The sequence shown here is derived from an EMBL/GenBank/DDBJ whole genome shotgun (WGS) entry which is preliminary data.</text>
</comment>
<keyword evidence="5" id="KW-1185">Reference proteome</keyword>
<dbReference type="PROSITE" id="PS51450">
    <property type="entry name" value="LRR"/>
    <property type="match status" value="2"/>
</dbReference>
<evidence type="ECO:0000256" key="2">
    <source>
        <dbReference type="ARBA" id="ARBA00022737"/>
    </source>
</evidence>
<dbReference type="SUPFAM" id="SSF52075">
    <property type="entry name" value="Outer arm dynein light chain 1"/>
    <property type="match status" value="1"/>
</dbReference>
<dbReference type="PRINTS" id="PR00019">
    <property type="entry name" value="LEURICHRPT"/>
</dbReference>
<dbReference type="OMA" id="PENRMWK"/>
<dbReference type="InterPro" id="IPR032675">
    <property type="entry name" value="LRR_dom_sf"/>
</dbReference>
<evidence type="ECO:0000313" key="4">
    <source>
        <dbReference type="EMBL" id="KPI85186.1"/>
    </source>
</evidence>
<dbReference type="OrthoDB" id="676979at2759"/>
<reference evidence="4 5" key="1">
    <citation type="journal article" date="2015" name="PLoS Pathog.">
        <title>Leptomonas seymouri: Adaptations to the Dixenous Life Cycle Analyzed by Genome Sequencing, Transcriptome Profiling and Co-infection with Leishmania donovani.</title>
        <authorList>
            <person name="Kraeva N."/>
            <person name="Butenko A."/>
            <person name="Hlavacova J."/>
            <person name="Kostygov A."/>
            <person name="Myskova J."/>
            <person name="Grybchuk D."/>
            <person name="Lestinova T."/>
            <person name="Votypka J."/>
            <person name="Volf P."/>
            <person name="Opperdoes F."/>
            <person name="Flegontov P."/>
            <person name="Lukes J."/>
            <person name="Yurchenko V."/>
        </authorList>
    </citation>
    <scope>NUCLEOTIDE SEQUENCE [LARGE SCALE GENOMIC DNA]</scope>
    <source>
        <strain evidence="4 5">ATCC 30220</strain>
    </source>
</reference>
<feature type="compositionally biased region" description="Basic and acidic residues" evidence="3">
    <location>
        <begin position="269"/>
        <end position="294"/>
    </location>
</feature>
<proteinExistence type="predicted"/>
<gene>
    <name evidence="4" type="ORF">ABL78_5774</name>
</gene>
<organism evidence="4 5">
    <name type="scientific">Leptomonas seymouri</name>
    <dbReference type="NCBI Taxonomy" id="5684"/>
    <lineage>
        <taxon>Eukaryota</taxon>
        <taxon>Discoba</taxon>
        <taxon>Euglenozoa</taxon>
        <taxon>Kinetoplastea</taxon>
        <taxon>Metakinetoplastina</taxon>
        <taxon>Trypanosomatida</taxon>
        <taxon>Trypanosomatidae</taxon>
        <taxon>Leishmaniinae</taxon>
        <taxon>Leptomonas</taxon>
    </lineage>
</organism>
<protein>
    <recommendedName>
        <fullName evidence="6">Leucine-rich repeat protein (LRRP)</fullName>
    </recommendedName>
</protein>